<name>A0A4Q1C8M4_9BACT</name>
<evidence type="ECO:0000313" key="3">
    <source>
        <dbReference type="Proteomes" id="UP000290218"/>
    </source>
</evidence>
<feature type="transmembrane region" description="Helical" evidence="1">
    <location>
        <begin position="45"/>
        <end position="66"/>
    </location>
</feature>
<accession>A0A4Q1C8M4</accession>
<keyword evidence="1" id="KW-1133">Transmembrane helix</keyword>
<evidence type="ECO:0000256" key="1">
    <source>
        <dbReference type="SAM" id="Phobius"/>
    </source>
</evidence>
<dbReference type="OrthoDB" id="9954993at2"/>
<dbReference type="EMBL" id="SDHX01000001">
    <property type="protein sequence ID" value="RXK55201.1"/>
    <property type="molecule type" value="Genomic_DNA"/>
</dbReference>
<gene>
    <name evidence="2" type="ORF">ESB00_04705</name>
</gene>
<comment type="caution">
    <text evidence="2">The sequence shown here is derived from an EMBL/GenBank/DDBJ whole genome shotgun (WGS) entry which is preliminary data.</text>
</comment>
<evidence type="ECO:0000313" key="2">
    <source>
        <dbReference type="EMBL" id="RXK55201.1"/>
    </source>
</evidence>
<proteinExistence type="predicted"/>
<organism evidence="2 3">
    <name type="scientific">Oleiharenicola lentus</name>
    <dbReference type="NCBI Taxonomy" id="2508720"/>
    <lineage>
        <taxon>Bacteria</taxon>
        <taxon>Pseudomonadati</taxon>
        <taxon>Verrucomicrobiota</taxon>
        <taxon>Opitutia</taxon>
        <taxon>Opitutales</taxon>
        <taxon>Opitutaceae</taxon>
        <taxon>Oleiharenicola</taxon>
    </lineage>
</organism>
<keyword evidence="3" id="KW-1185">Reference proteome</keyword>
<dbReference type="RefSeq" id="WP_129046567.1">
    <property type="nucleotide sequence ID" value="NZ_SDHX01000001.1"/>
</dbReference>
<reference evidence="2 3" key="1">
    <citation type="submission" date="2019-01" db="EMBL/GenBank/DDBJ databases">
        <title>Lacunisphaera sp. strain TWA-58.</title>
        <authorList>
            <person name="Chen W.-M."/>
        </authorList>
    </citation>
    <scope>NUCLEOTIDE SEQUENCE [LARGE SCALE GENOMIC DNA]</scope>
    <source>
        <strain evidence="2 3">TWA-58</strain>
    </source>
</reference>
<keyword evidence="1" id="KW-0812">Transmembrane</keyword>
<dbReference type="AlphaFoldDB" id="A0A4Q1C8M4"/>
<sequence length="84" mass="8996">MKKASSVETGITPCRVAAGGDLEGSLPGAAQAPTRQKAQKTAWSLWLWVAAGFLFLGVLWTVLFIASRRIDTRTVPLATQEAKP</sequence>
<dbReference type="Proteomes" id="UP000290218">
    <property type="component" value="Unassembled WGS sequence"/>
</dbReference>
<protein>
    <submittedName>
        <fullName evidence="2">Uncharacterized protein</fullName>
    </submittedName>
</protein>
<keyword evidence="1" id="KW-0472">Membrane</keyword>